<evidence type="ECO:0000313" key="4">
    <source>
        <dbReference type="EMBL" id="VAW33271.1"/>
    </source>
</evidence>
<organism evidence="4">
    <name type="scientific">hydrothermal vent metagenome</name>
    <dbReference type="NCBI Taxonomy" id="652676"/>
    <lineage>
        <taxon>unclassified sequences</taxon>
        <taxon>metagenomes</taxon>
        <taxon>ecological metagenomes</taxon>
    </lineage>
</organism>
<dbReference type="AlphaFoldDB" id="A0A3B0UQ45"/>
<dbReference type="GO" id="GO:0016787">
    <property type="term" value="F:hydrolase activity"/>
    <property type="evidence" value="ECO:0007669"/>
    <property type="project" value="UniProtKB-KW"/>
</dbReference>
<keyword evidence="2" id="KW-0378">Hydrolase</keyword>
<dbReference type="SUPFAM" id="SSF55811">
    <property type="entry name" value="Nudix"/>
    <property type="match status" value="1"/>
</dbReference>
<feature type="domain" description="Nudix hydrolase" evidence="3">
    <location>
        <begin position="29"/>
        <end position="152"/>
    </location>
</feature>
<dbReference type="PANTHER" id="PTHR43046:SF16">
    <property type="entry name" value="ADP-RIBOSE PYROPHOSPHATASE YJHB-RELATED"/>
    <property type="match status" value="1"/>
</dbReference>
<comment type="cofactor">
    <cofactor evidence="1">
        <name>Mg(2+)</name>
        <dbReference type="ChEBI" id="CHEBI:18420"/>
    </cofactor>
</comment>
<name>A0A3B0UQ45_9ZZZZ</name>
<gene>
    <name evidence="4" type="ORF">MNBD_CHLOROFLEXI01-3168</name>
</gene>
<dbReference type="Pfam" id="PF00293">
    <property type="entry name" value="NUDIX"/>
    <property type="match status" value="1"/>
</dbReference>
<dbReference type="Gene3D" id="3.90.79.10">
    <property type="entry name" value="Nucleoside Triphosphate Pyrophosphohydrolase"/>
    <property type="match status" value="1"/>
</dbReference>
<sequence length="162" mass="18202">MWKSKAAKVVKLPLARWGMRVATKLVVPRQRVGVSFVALNESEEVFMLRHVYHPFYEWGLPGGWLKRNEAPAAGALRELREETGLTAVIKSTVAVLHDQETAHIGIAYLGQLETGELQLSHEILEARWYPLTALPQPITHHTQLAINAAAQAYRFRGEFPAI</sequence>
<protein>
    <recommendedName>
        <fullName evidence="3">Nudix hydrolase domain-containing protein</fullName>
    </recommendedName>
</protein>
<dbReference type="PROSITE" id="PS00893">
    <property type="entry name" value="NUDIX_BOX"/>
    <property type="match status" value="1"/>
</dbReference>
<dbReference type="InterPro" id="IPR020476">
    <property type="entry name" value="Nudix_hydrolase"/>
</dbReference>
<dbReference type="EMBL" id="UOEU01000436">
    <property type="protein sequence ID" value="VAW33271.1"/>
    <property type="molecule type" value="Genomic_DNA"/>
</dbReference>
<reference evidence="4" key="1">
    <citation type="submission" date="2018-06" db="EMBL/GenBank/DDBJ databases">
        <authorList>
            <person name="Zhirakovskaya E."/>
        </authorList>
    </citation>
    <scope>NUCLEOTIDE SEQUENCE</scope>
</reference>
<evidence type="ECO:0000256" key="1">
    <source>
        <dbReference type="ARBA" id="ARBA00001946"/>
    </source>
</evidence>
<accession>A0A3B0UQ45</accession>
<evidence type="ECO:0000256" key="2">
    <source>
        <dbReference type="ARBA" id="ARBA00022801"/>
    </source>
</evidence>
<dbReference type="PROSITE" id="PS51462">
    <property type="entry name" value="NUDIX"/>
    <property type="match status" value="1"/>
</dbReference>
<evidence type="ECO:0000259" key="3">
    <source>
        <dbReference type="PROSITE" id="PS51462"/>
    </source>
</evidence>
<dbReference type="InterPro" id="IPR015797">
    <property type="entry name" value="NUDIX_hydrolase-like_dom_sf"/>
</dbReference>
<dbReference type="PANTHER" id="PTHR43046">
    <property type="entry name" value="GDP-MANNOSE MANNOSYL HYDROLASE"/>
    <property type="match status" value="1"/>
</dbReference>
<dbReference type="PRINTS" id="PR00502">
    <property type="entry name" value="NUDIXFAMILY"/>
</dbReference>
<proteinExistence type="predicted"/>
<dbReference type="InterPro" id="IPR020084">
    <property type="entry name" value="NUDIX_hydrolase_CS"/>
</dbReference>
<dbReference type="InterPro" id="IPR000086">
    <property type="entry name" value="NUDIX_hydrolase_dom"/>
</dbReference>